<gene>
    <name evidence="7 11" type="primary">rpoC2</name>
    <name evidence="11" type="ORF">ChtoCp_00020</name>
</gene>
<comment type="cofactor">
    <cofactor evidence="7">
        <name>Zn(2+)</name>
        <dbReference type="ChEBI" id="CHEBI:29105"/>
    </cofactor>
    <text evidence="7">Binds 1 Zn(2+) ion per subunit.</text>
</comment>
<evidence type="ECO:0000256" key="6">
    <source>
        <dbReference type="ARBA" id="ARBA00023163"/>
    </source>
</evidence>
<feature type="domain" description="RNA polymerase Rpb1" evidence="10">
    <location>
        <begin position="94"/>
        <end position="173"/>
    </location>
</feature>
<name>A0A075DW62_9EUKA</name>
<keyword evidence="4 7" id="KW-0479">Metal-binding</keyword>
<sequence>MINKELPPRFVFNNEVINKKKLQRLMSLTFHNYGVTKSSLIADKVKNLTFHYATMSGISLSIEDLRVPFRKRGLIGMTSDEVDITEENYKSGNITTVERFQKVIDIWNNANNSLKEDVLTYFRESDPLNSLYIMAFSGARGNISQVRQLVGMRGLMADPQGQIIDLPIKSNFREGLKVTEYIISSYGARKGLVDTALRTADSGYLTRRLVDVAQDIIVREEDCLTQEGLSLDDLFKKYKTDSTFKEKLIGRLLLKSVTGQINNETKSWVANTEIDNSVATIFLNLGLKELDVRSPLTCNALRSICRKCYGWHLSYSKIVDLGEAVGILAAQSIGEPGTQLTMRTFHTGGVFSGDLTKQIRAPFSGTVSYQLYLPNRIVRTIHGEKGFSLVEKVKLKIENNRSTYCSVDIPSNALLLVNNGQKVYPNQVLAEIKKDANLILEEERSDIFTELSGEVFFQNIKVAENLDGDNAIKKISTSTGLVWVLNGTRWVFPGSVDLCIKVGQKFRKNDTIADQKIVNNYSGVVKFEKDFLNEGIRVVNSSMLLENGLISEVKGQNDILKITTSAGEKVFKLNIKNKELLKHGQTIATLVDDSYKTETGGVLYYSTAHPKTKKKRKTKKLFTGFLYWIPEETHQLDQAELENLKIKDGSYVKKDTPLLPNVVSQISGIAYIDVTTSELVIKPGELYQLSDDIEVFDKTNRFVNPGEVIFHKTTDIFIQKFCYVEFLKFSGRRYMLLRPVIKYKIPHDKGFLMQHRFFPNDNNRGTAFRTVKRIFYKEGERIKSNSGGVDLLKTFIVLEIKDQNPGLDAYVEYLATGINTINLNHKLKIELVETLKLNDNILNNVKGENSLYVNYLIHQNQYINRHTVIAKLEILGQSGGTLVGIDKTNTSVAILVLKESDLKSFVYNGTDTNEQLVVQQGDLVRVGTSLTTSLRSKYAGQVYKITENLIYIRLGRPYLISEGTVLRAGNKSLVEKSDLLATLVYDKLKTVDIVQGLPKVEEILEARKIKNGCLLSPHEGKAFKKENSIEILTPTDSIIKIDISAQVKVNFDNGKWVNFLEPLTDGPISPHDKLEILFNYYQLTNPVHVACKKSFKHLQLFLVSEVQRTYFSQGVQIADKHIEIIVKQMTSKVRVYYGGDTTLLPGEILDINQAEMLTKAALTANEEPPVYRPMLLGLTKASLNSDSFISAASFQETTRVLTEAAIEGKKDWLNGLKENVIIGRLIPAGTGFNCFENLKKTGKDKFVNLRIRPSKDDKLKSFILEARSE</sequence>
<dbReference type="CDD" id="cd02655">
    <property type="entry name" value="RNAP_beta'_C"/>
    <property type="match status" value="1"/>
</dbReference>
<feature type="binding site" evidence="7">
    <location>
        <position position="223"/>
    </location>
    <ligand>
        <name>Zn(2+)</name>
        <dbReference type="ChEBI" id="CHEBI:29105"/>
    </ligand>
</feature>
<dbReference type="InterPro" id="IPR042102">
    <property type="entry name" value="RNA_pol_Rpb1_3_sf"/>
</dbReference>
<dbReference type="GO" id="GO:0003677">
    <property type="term" value="F:DNA binding"/>
    <property type="evidence" value="ECO:0007669"/>
    <property type="project" value="UniProtKB-UniRule"/>
</dbReference>
<dbReference type="Gene3D" id="1.10.150.390">
    <property type="match status" value="1"/>
</dbReference>
<protein>
    <recommendedName>
        <fullName evidence="7">DNA-directed RNA polymerase subunit beta''</fullName>
        <ecNumber evidence="7">2.7.7.6</ecNumber>
    </recommendedName>
    <alternativeName>
        <fullName evidence="7">PEP</fullName>
    </alternativeName>
    <alternativeName>
        <fullName evidence="7">Plastid-encoded RNA polymerase subunit beta''</fullName>
        <shortName evidence="7">RNA polymerase subunit beta''</shortName>
    </alternativeName>
</protein>
<dbReference type="InterPro" id="IPR007066">
    <property type="entry name" value="RNA_pol_Rpb1_3"/>
</dbReference>
<keyword evidence="11" id="KW-0150">Chloroplast</keyword>
<reference evidence="11" key="2">
    <citation type="submission" date="2016-02" db="EMBL/GenBank/DDBJ databases">
        <authorList>
            <person name="Wen L."/>
            <person name="He K."/>
            <person name="Yang H."/>
        </authorList>
    </citation>
    <scope>NUCLEOTIDE SEQUENCE</scope>
    <source>
        <strain evidence="11">CCMP291</strain>
    </source>
</reference>
<dbReference type="GO" id="GO:0009507">
    <property type="term" value="C:chloroplast"/>
    <property type="evidence" value="ECO:0007669"/>
    <property type="project" value="UniProtKB-SubCell"/>
</dbReference>
<reference evidence="11" key="1">
    <citation type="journal article" date="2014" name="BMC Genomics">
        <title>The mitochondrial and chloroplast genomes of the haptophyte Chrysochromulina tobin contain unique repeat structures and gene profiles.</title>
        <authorList>
            <person name="Hovde B.T."/>
            <person name="Starkenburg S.R."/>
            <person name="Hunsperger H.M."/>
            <person name="Mercer L.D."/>
            <person name="Deodato C.R."/>
            <person name="Jha R.K."/>
            <person name="Chertkov O."/>
            <person name="Monnat R.J.Jr."/>
            <person name="Cattolico R.A."/>
        </authorList>
    </citation>
    <scope>NUCLEOTIDE SEQUENCE</scope>
    <source>
        <strain evidence="11">CCMP291</strain>
    </source>
</reference>
<evidence type="ECO:0000313" key="11">
    <source>
        <dbReference type="EMBL" id="AHY04314.1"/>
    </source>
</evidence>
<dbReference type="Pfam" id="PF04983">
    <property type="entry name" value="RNA_pol_Rpb1_3"/>
    <property type="match status" value="1"/>
</dbReference>
<evidence type="ECO:0000256" key="3">
    <source>
        <dbReference type="ARBA" id="ARBA00022695"/>
    </source>
</evidence>
<dbReference type="Gene3D" id="2.40.50.100">
    <property type="match status" value="1"/>
</dbReference>
<comment type="similarity">
    <text evidence="7">Belongs to the RNA polymerase beta' chain family. RpoC2 subfamily.</text>
</comment>
<evidence type="ECO:0000256" key="2">
    <source>
        <dbReference type="ARBA" id="ARBA00022679"/>
    </source>
</evidence>
<dbReference type="GO" id="GO:0003899">
    <property type="term" value="F:DNA-directed RNA polymerase activity"/>
    <property type="evidence" value="ECO:0007669"/>
    <property type="project" value="UniProtKB-UniRule"/>
</dbReference>
<dbReference type="Pfam" id="PF04998">
    <property type="entry name" value="RNA_pol_Rpb1_5"/>
    <property type="match status" value="1"/>
</dbReference>
<dbReference type="FunFam" id="1.10.150.390:FF:000002">
    <property type="entry name" value="DNA-directed RNA polymerase subunit beta"/>
    <property type="match status" value="1"/>
</dbReference>
<evidence type="ECO:0000256" key="4">
    <source>
        <dbReference type="ARBA" id="ARBA00022723"/>
    </source>
</evidence>
<comment type="subcellular location">
    <subcellularLocation>
        <location evidence="7">Plastid</location>
        <location evidence="7">Chloroplast</location>
    </subcellularLocation>
</comment>
<dbReference type="InterPro" id="IPR007083">
    <property type="entry name" value="RNA_pol_Rpb1_4"/>
</dbReference>
<dbReference type="NCBIfam" id="TIGR02388">
    <property type="entry name" value="rpoC2_cyan"/>
    <property type="match status" value="1"/>
</dbReference>
<dbReference type="HAMAP" id="MF_01324">
    <property type="entry name" value="RNApol_bact_RpoC2"/>
    <property type="match status" value="1"/>
</dbReference>
<comment type="catalytic activity">
    <reaction evidence="7">
        <text>RNA(n) + a ribonucleoside 5'-triphosphate = RNA(n+1) + diphosphate</text>
        <dbReference type="Rhea" id="RHEA:21248"/>
        <dbReference type="Rhea" id="RHEA-COMP:14527"/>
        <dbReference type="Rhea" id="RHEA-COMP:17342"/>
        <dbReference type="ChEBI" id="CHEBI:33019"/>
        <dbReference type="ChEBI" id="CHEBI:61557"/>
        <dbReference type="ChEBI" id="CHEBI:140395"/>
        <dbReference type="EC" id="2.7.7.6"/>
    </reaction>
</comment>
<comment type="function">
    <text evidence="7">DNA-dependent RNA polymerase catalyzes the transcription of DNA into RNA using the four ribonucleoside triphosphates as substrates.</text>
</comment>
<dbReference type="GO" id="GO:0008270">
    <property type="term" value="F:zinc ion binding"/>
    <property type="evidence" value="ECO:0007669"/>
    <property type="project" value="UniProtKB-UniRule"/>
</dbReference>
<organism evidence="11">
    <name type="scientific">Chrysochromulina tobinii</name>
    <dbReference type="NCBI Taxonomy" id="1460289"/>
    <lineage>
        <taxon>Eukaryota</taxon>
        <taxon>Haptista</taxon>
        <taxon>Haptophyta</taxon>
        <taxon>Prymnesiophyceae</taxon>
        <taxon>Prymnesiales</taxon>
        <taxon>Chrysochromulinaceae</taxon>
        <taxon>Chrysochromulina</taxon>
    </lineage>
</organism>
<evidence type="ECO:0000259" key="10">
    <source>
        <dbReference type="Pfam" id="PF05000"/>
    </source>
</evidence>
<keyword evidence="1 7" id="KW-0240">DNA-directed RNA polymerase</keyword>
<dbReference type="InterPro" id="IPR007081">
    <property type="entry name" value="RNA_pol_Rpb1_5"/>
</dbReference>
<evidence type="ECO:0000259" key="9">
    <source>
        <dbReference type="Pfam" id="PF04998"/>
    </source>
</evidence>
<keyword evidence="2 7" id="KW-0808">Transferase</keyword>
<feature type="binding site" evidence="7">
    <location>
        <position position="305"/>
    </location>
    <ligand>
        <name>Zn(2+)</name>
        <dbReference type="ChEBI" id="CHEBI:29105"/>
    </ligand>
</feature>
<proteinExistence type="inferred from homology"/>
<evidence type="ECO:0000256" key="7">
    <source>
        <dbReference type="HAMAP-Rule" id="MF_01324"/>
    </source>
</evidence>
<accession>A0A075DW62</accession>
<dbReference type="EMBL" id="KJ201907">
    <property type="protein sequence ID" value="AHY04314.1"/>
    <property type="molecule type" value="Genomic_DNA"/>
</dbReference>
<dbReference type="SUPFAM" id="SSF64484">
    <property type="entry name" value="beta and beta-prime subunits of DNA dependent RNA-polymerase"/>
    <property type="match status" value="1"/>
</dbReference>
<dbReference type="InterPro" id="IPR045867">
    <property type="entry name" value="DNA-dir_RpoC_beta_prime"/>
</dbReference>
<feature type="domain" description="RNA polymerase Rpb1" evidence="8">
    <location>
        <begin position="2"/>
        <end position="65"/>
    </location>
</feature>
<feature type="binding site" evidence="7">
    <location>
        <position position="298"/>
    </location>
    <ligand>
        <name>Zn(2+)</name>
        <dbReference type="ChEBI" id="CHEBI:29105"/>
    </ligand>
</feature>
<dbReference type="Gene3D" id="1.10.274.100">
    <property type="entry name" value="RNA polymerase Rpb1, domain 3"/>
    <property type="match status" value="1"/>
</dbReference>
<dbReference type="Gene3D" id="1.10.132.30">
    <property type="match status" value="1"/>
</dbReference>
<feature type="domain" description="RNA polymerase Rpb1" evidence="9">
    <location>
        <begin position="175"/>
        <end position="1156"/>
    </location>
</feature>
<dbReference type="InterPro" id="IPR012756">
    <property type="entry name" value="DNA-dir_RpoC2_beta_pp"/>
</dbReference>
<evidence type="ECO:0000256" key="5">
    <source>
        <dbReference type="ARBA" id="ARBA00022833"/>
    </source>
</evidence>
<evidence type="ECO:0000256" key="1">
    <source>
        <dbReference type="ARBA" id="ARBA00022478"/>
    </source>
</evidence>
<dbReference type="Pfam" id="PF05000">
    <property type="entry name" value="RNA_pol_Rpb1_4"/>
    <property type="match status" value="1"/>
</dbReference>
<keyword evidence="3 7" id="KW-0548">Nucleotidyltransferase</keyword>
<dbReference type="GO" id="GO:0006351">
    <property type="term" value="P:DNA-templated transcription"/>
    <property type="evidence" value="ECO:0007669"/>
    <property type="project" value="UniProtKB-UniRule"/>
</dbReference>
<dbReference type="InterPro" id="IPR038120">
    <property type="entry name" value="Rpb1_funnel_sf"/>
</dbReference>
<evidence type="ECO:0000259" key="8">
    <source>
        <dbReference type="Pfam" id="PF04983"/>
    </source>
</evidence>
<keyword evidence="5 7" id="KW-0862">Zinc</keyword>
<dbReference type="EC" id="2.7.7.6" evidence="7"/>
<dbReference type="Gene3D" id="1.10.1790.20">
    <property type="match status" value="1"/>
</dbReference>
<dbReference type="PANTHER" id="PTHR19376:SF68">
    <property type="entry name" value="DNA-DIRECTED RNA POLYMERASE SUBUNIT BETA"/>
    <property type="match status" value="1"/>
</dbReference>
<geneLocation type="chloroplast" evidence="11"/>
<dbReference type="GO" id="GO:0000428">
    <property type="term" value="C:DNA-directed RNA polymerase complex"/>
    <property type="evidence" value="ECO:0007669"/>
    <property type="project" value="UniProtKB-KW"/>
</dbReference>
<dbReference type="AlphaFoldDB" id="A0A075DW62"/>
<keyword evidence="11" id="KW-0934">Plastid</keyword>
<keyword evidence="6 7" id="KW-0804">Transcription</keyword>
<dbReference type="PANTHER" id="PTHR19376">
    <property type="entry name" value="DNA-DIRECTED RNA POLYMERASE"/>
    <property type="match status" value="1"/>
</dbReference>
<feature type="binding site" evidence="7">
    <location>
        <position position="308"/>
    </location>
    <ligand>
        <name>Zn(2+)</name>
        <dbReference type="ChEBI" id="CHEBI:29105"/>
    </ligand>
</feature>
<comment type="subunit">
    <text evidence="7">In plastids the minimal PEP RNA polymerase catalytic core is composed of four subunits: alpha, beta, beta', and beta''. When a (nuclear-encoded) sigma factor is associated with the core the holoenzyme is formed, which can initiate transcription.</text>
</comment>